<dbReference type="EMBL" id="KE346026">
    <property type="protein sequence ID" value="EXC24666.1"/>
    <property type="molecule type" value="Genomic_DNA"/>
</dbReference>
<dbReference type="AlphaFoldDB" id="W9S389"/>
<organism evidence="1 2">
    <name type="scientific">Morus notabilis</name>
    <dbReference type="NCBI Taxonomy" id="981085"/>
    <lineage>
        <taxon>Eukaryota</taxon>
        <taxon>Viridiplantae</taxon>
        <taxon>Streptophyta</taxon>
        <taxon>Embryophyta</taxon>
        <taxon>Tracheophyta</taxon>
        <taxon>Spermatophyta</taxon>
        <taxon>Magnoliopsida</taxon>
        <taxon>eudicotyledons</taxon>
        <taxon>Gunneridae</taxon>
        <taxon>Pentapetalae</taxon>
        <taxon>rosids</taxon>
        <taxon>fabids</taxon>
        <taxon>Rosales</taxon>
        <taxon>Moraceae</taxon>
        <taxon>Moreae</taxon>
        <taxon>Morus</taxon>
    </lineage>
</organism>
<proteinExistence type="predicted"/>
<dbReference type="Proteomes" id="UP000030645">
    <property type="component" value="Unassembled WGS sequence"/>
</dbReference>
<name>W9S389_9ROSA</name>
<sequence>MCPPCKGDLQPMQGRDLSAAAVAGSSALASSQQHLAVTVRCGNATKTWGFAREPRNP</sequence>
<protein>
    <submittedName>
        <fullName evidence="1">Uncharacterized protein</fullName>
    </submittedName>
</protein>
<evidence type="ECO:0000313" key="1">
    <source>
        <dbReference type="EMBL" id="EXC24666.1"/>
    </source>
</evidence>
<reference evidence="2" key="1">
    <citation type="submission" date="2013-01" db="EMBL/GenBank/DDBJ databases">
        <title>Draft Genome Sequence of a Mulberry Tree, Morus notabilis C.K. Schneid.</title>
        <authorList>
            <person name="He N."/>
            <person name="Zhao S."/>
        </authorList>
    </citation>
    <scope>NUCLEOTIDE SEQUENCE</scope>
</reference>
<evidence type="ECO:0000313" key="2">
    <source>
        <dbReference type="Proteomes" id="UP000030645"/>
    </source>
</evidence>
<accession>W9S389</accession>
<keyword evidence="2" id="KW-1185">Reference proteome</keyword>
<gene>
    <name evidence="1" type="ORF">L484_008437</name>
</gene>